<evidence type="ECO:0000313" key="2">
    <source>
        <dbReference type="Proteomes" id="UP000196842"/>
    </source>
</evidence>
<dbReference type="GeneID" id="47763747"/>
<protein>
    <submittedName>
        <fullName evidence="1">Uncharacterized protein</fullName>
    </submittedName>
</protein>
<name>A0A1Y6JID7_PSEVI</name>
<dbReference type="AlphaFoldDB" id="A0A1Y6JID7"/>
<dbReference type="RefSeq" id="WP_088234959.1">
    <property type="nucleotide sequence ID" value="NZ_JAZEIC010000016.1"/>
</dbReference>
<evidence type="ECO:0000313" key="1">
    <source>
        <dbReference type="EMBL" id="SMS09668.1"/>
    </source>
</evidence>
<sequence>MTDSTPKQELALPVVADLMADDSRWDETGLLPACLATSPLRIEVPAWGYTPKPNERFYLNILWDEKLLDRRELDGEVPTLPANDLIFDIPVAQLTQGAHELHYVVVNSDGNSNDSLRQIVTVDVIAPVLNAASGQLEFDTATITEQYLHDHDNKVIGIVPAYSGGKAGDVVTWYWSENAFNFSDADVVSTRILEREEVGKPVALAFGGDMILSRQDGTRYAFYRLRDRAGNLSPYSHPFELEVKAQPAPRVLPPPRVTQATGSAATSTLDPINAIHGATVTIPDDAVIRAGETVSVQWAEPESVGSYLTSKEDARAFSIPSTCIAQHFGKSIPVYYEVHESGVADPHVSNTHTLRVSTISGFPVVQCDKVSGGRLSLGSIADGGRALFTLGSWPFMDTSQFINIQVIGLSVGGQNLTIDVLKESPVPHVADTIDVGHITKTDLQRFKTGGLLEVRTKVSFDEKVSWLPFGSLRPTLSN</sequence>
<gene>
    <name evidence="1" type="ORF">CFBP1590__2082</name>
</gene>
<dbReference type="KEGG" id="pvd:CFBP1590__2082"/>
<dbReference type="EMBL" id="LT855380">
    <property type="protein sequence ID" value="SMS09668.1"/>
    <property type="molecule type" value="Genomic_DNA"/>
</dbReference>
<dbReference type="Proteomes" id="UP000196842">
    <property type="component" value="Chromosome I"/>
</dbReference>
<proteinExistence type="predicted"/>
<organism evidence="1 2">
    <name type="scientific">Pseudomonas viridiflava</name>
    <name type="common">Phytomonas viridiflava</name>
    <dbReference type="NCBI Taxonomy" id="33069"/>
    <lineage>
        <taxon>Bacteria</taxon>
        <taxon>Pseudomonadati</taxon>
        <taxon>Pseudomonadota</taxon>
        <taxon>Gammaproteobacteria</taxon>
        <taxon>Pseudomonadales</taxon>
        <taxon>Pseudomonadaceae</taxon>
        <taxon>Pseudomonas</taxon>
    </lineage>
</organism>
<reference evidence="1 2" key="1">
    <citation type="submission" date="2017-05" db="EMBL/GenBank/DDBJ databases">
        <authorList>
            <person name="Song R."/>
            <person name="Chenine A.L."/>
            <person name="Ruprecht R.M."/>
        </authorList>
    </citation>
    <scope>NUCLEOTIDE SEQUENCE [LARGE SCALE GENOMIC DNA]</scope>
    <source>
        <strain evidence="1 2">CFBP 1590</strain>
    </source>
</reference>
<accession>A0A1Y6JID7</accession>